<reference evidence="3" key="1">
    <citation type="journal article" date="2019" name="Int. J. Syst. Evol. Microbiol.">
        <title>The Global Catalogue of Microorganisms (GCM) 10K type strain sequencing project: providing services to taxonomists for standard genome sequencing and annotation.</title>
        <authorList>
            <consortium name="The Broad Institute Genomics Platform"/>
            <consortium name="The Broad Institute Genome Sequencing Center for Infectious Disease"/>
            <person name="Wu L."/>
            <person name="Ma J."/>
        </authorList>
    </citation>
    <scope>NUCLEOTIDE SEQUENCE [LARGE SCALE GENOMIC DNA]</scope>
    <source>
        <strain evidence="3">NBRC 111981</strain>
    </source>
</reference>
<gene>
    <name evidence="2" type="ORF">GCM10007898_13150</name>
</gene>
<name>A0ABQ5X8Z1_9GAMM</name>
<keyword evidence="3" id="KW-1185">Reference proteome</keyword>
<dbReference type="Proteomes" id="UP001156627">
    <property type="component" value="Unassembled WGS sequence"/>
</dbReference>
<evidence type="ECO:0000256" key="1">
    <source>
        <dbReference type="SAM" id="MobiDB-lite"/>
    </source>
</evidence>
<protein>
    <submittedName>
        <fullName evidence="2">Uncharacterized protein</fullName>
    </submittedName>
</protein>
<comment type="caution">
    <text evidence="2">The sequence shown here is derived from an EMBL/GenBank/DDBJ whole genome shotgun (WGS) entry which is preliminary data.</text>
</comment>
<feature type="region of interest" description="Disordered" evidence="1">
    <location>
        <begin position="1"/>
        <end position="22"/>
    </location>
</feature>
<organism evidence="2 3">
    <name type="scientific">Dyella flagellata</name>
    <dbReference type="NCBI Taxonomy" id="1867833"/>
    <lineage>
        <taxon>Bacteria</taxon>
        <taxon>Pseudomonadati</taxon>
        <taxon>Pseudomonadota</taxon>
        <taxon>Gammaproteobacteria</taxon>
        <taxon>Lysobacterales</taxon>
        <taxon>Rhodanobacteraceae</taxon>
        <taxon>Dyella</taxon>
    </lineage>
</organism>
<evidence type="ECO:0000313" key="3">
    <source>
        <dbReference type="Proteomes" id="UP001156627"/>
    </source>
</evidence>
<sequence length="300" mass="33724">MSDDRPVAITQQRLQQAADDSPQVRQLQALQLMADESALQMKAISTTVLNVAGEDHFESDARRNEEKKVTSTATNGGYWTEEQFKLTINDKKVDADPKALRFLSHLQVLSGPWSSLAKAPLAPEFFLTHAKKTWDDYGRLNKKIEDNFIDSLGDRYSGGDALSEEKGLERDRINWGLYAQFDTAKRALQGIIGLHPYNDTKKVALNRLREQFRTAVPAMVEKVPEKEELHSLRSGAMHCAAEAKSNYAGVWKIGQQHVDEISEAPLETPLAYNLMTRKEFNEEYARLSEQQAQSSESPAA</sequence>
<evidence type="ECO:0000313" key="2">
    <source>
        <dbReference type="EMBL" id="GLQ87747.1"/>
    </source>
</evidence>
<dbReference type="RefSeq" id="WP_284331194.1">
    <property type="nucleotide sequence ID" value="NZ_BSOA01000012.1"/>
</dbReference>
<proteinExistence type="predicted"/>
<accession>A0ABQ5X8Z1</accession>
<dbReference type="EMBL" id="BSOA01000012">
    <property type="protein sequence ID" value="GLQ87747.1"/>
    <property type="molecule type" value="Genomic_DNA"/>
</dbReference>